<dbReference type="EMBL" id="PYAS01000012">
    <property type="protein sequence ID" value="PSL25291.1"/>
    <property type="molecule type" value="Genomic_DNA"/>
</dbReference>
<comment type="caution">
    <text evidence="1">The sequence shown here is derived from an EMBL/GenBank/DDBJ whole genome shotgun (WGS) entry which is preliminary data.</text>
</comment>
<accession>A0A2P8FUA5</accession>
<name>A0A2P8FUA5_9BACT</name>
<reference evidence="1 2" key="1">
    <citation type="submission" date="2018-03" db="EMBL/GenBank/DDBJ databases">
        <title>Genomic Encyclopedia of Archaeal and Bacterial Type Strains, Phase II (KMG-II): from individual species to whole genera.</title>
        <authorList>
            <person name="Goeker M."/>
        </authorList>
    </citation>
    <scope>NUCLEOTIDE SEQUENCE [LARGE SCALE GENOMIC DNA]</scope>
    <source>
        <strain evidence="1 2">DSM 29057</strain>
    </source>
</reference>
<evidence type="ECO:0000313" key="2">
    <source>
        <dbReference type="Proteomes" id="UP000241964"/>
    </source>
</evidence>
<dbReference type="RefSeq" id="WP_106597880.1">
    <property type="nucleotide sequence ID" value="NZ_PYAS01000012.1"/>
</dbReference>
<sequence length="115" mass="13814">MEKVRELIFYKHYFNDFFKSLSPLAKSKVDYVLFLLTHIDRIPEKFLKHIEGRKGLYELRIETGNNIFRIFCCFDKEKIVVLFNAFQKKTQKAPSKETALAEKLMNEYFKTSKYD</sequence>
<organism evidence="1 2">
    <name type="scientific">Dyadobacter jiangsuensis</name>
    <dbReference type="NCBI Taxonomy" id="1591085"/>
    <lineage>
        <taxon>Bacteria</taxon>
        <taxon>Pseudomonadati</taxon>
        <taxon>Bacteroidota</taxon>
        <taxon>Cytophagia</taxon>
        <taxon>Cytophagales</taxon>
        <taxon>Spirosomataceae</taxon>
        <taxon>Dyadobacter</taxon>
    </lineage>
</organism>
<protein>
    <submittedName>
        <fullName evidence="1">Phage derived Gp49-like protein DUF891</fullName>
    </submittedName>
</protein>
<dbReference type="AlphaFoldDB" id="A0A2P8FUA5"/>
<proteinExistence type="predicted"/>
<evidence type="ECO:0000313" key="1">
    <source>
        <dbReference type="EMBL" id="PSL25291.1"/>
    </source>
</evidence>
<keyword evidence="2" id="KW-1185">Reference proteome</keyword>
<dbReference type="OrthoDB" id="573082at2"/>
<dbReference type="Pfam" id="PF05973">
    <property type="entry name" value="Gp49"/>
    <property type="match status" value="1"/>
</dbReference>
<dbReference type="Proteomes" id="UP000241964">
    <property type="component" value="Unassembled WGS sequence"/>
</dbReference>
<gene>
    <name evidence="1" type="ORF">CLV60_112210</name>
</gene>
<dbReference type="InterPro" id="IPR009241">
    <property type="entry name" value="HigB-like"/>
</dbReference>